<proteinExistence type="predicted"/>
<dbReference type="Proteomes" id="UP000308652">
    <property type="component" value="Unassembled WGS sequence"/>
</dbReference>
<evidence type="ECO:0000313" key="1">
    <source>
        <dbReference type="EMBL" id="TFK39328.1"/>
    </source>
</evidence>
<sequence>MYKIRPLPASSSNRYLSLASLRTARLHKSSAGTANLYGNLGIKLIIWVYDVLCMLFIDAAPRGLEDIPVEAEPEELVLCDVEVLVARKESVDRKVLDMAVLLSNWEALDGVEVLDGGERLIKTWVLLVDNYWRGRRKRMHASVCLRSTTIRQIGDIARCFGAIVIEKEQLLDELWVDVLEVDVLEVLSLFEQLFPT</sequence>
<gene>
    <name evidence="1" type="ORF">BDQ12DRAFT_665641</name>
</gene>
<dbReference type="EMBL" id="ML213600">
    <property type="protein sequence ID" value="TFK39328.1"/>
    <property type="molecule type" value="Genomic_DNA"/>
</dbReference>
<evidence type="ECO:0000313" key="2">
    <source>
        <dbReference type="Proteomes" id="UP000308652"/>
    </source>
</evidence>
<keyword evidence="2" id="KW-1185">Reference proteome</keyword>
<protein>
    <submittedName>
        <fullName evidence="1">Uncharacterized protein</fullName>
    </submittedName>
</protein>
<accession>A0A5C3M647</accession>
<dbReference type="AlphaFoldDB" id="A0A5C3M647"/>
<reference evidence="1 2" key="1">
    <citation type="journal article" date="2019" name="Nat. Ecol. Evol.">
        <title>Megaphylogeny resolves global patterns of mushroom evolution.</title>
        <authorList>
            <person name="Varga T."/>
            <person name="Krizsan K."/>
            <person name="Foldi C."/>
            <person name="Dima B."/>
            <person name="Sanchez-Garcia M."/>
            <person name="Sanchez-Ramirez S."/>
            <person name="Szollosi G.J."/>
            <person name="Szarkandi J.G."/>
            <person name="Papp V."/>
            <person name="Albert L."/>
            <person name="Andreopoulos W."/>
            <person name="Angelini C."/>
            <person name="Antonin V."/>
            <person name="Barry K.W."/>
            <person name="Bougher N.L."/>
            <person name="Buchanan P."/>
            <person name="Buyck B."/>
            <person name="Bense V."/>
            <person name="Catcheside P."/>
            <person name="Chovatia M."/>
            <person name="Cooper J."/>
            <person name="Damon W."/>
            <person name="Desjardin D."/>
            <person name="Finy P."/>
            <person name="Geml J."/>
            <person name="Haridas S."/>
            <person name="Hughes K."/>
            <person name="Justo A."/>
            <person name="Karasinski D."/>
            <person name="Kautmanova I."/>
            <person name="Kiss B."/>
            <person name="Kocsube S."/>
            <person name="Kotiranta H."/>
            <person name="LaButti K.M."/>
            <person name="Lechner B.E."/>
            <person name="Liimatainen K."/>
            <person name="Lipzen A."/>
            <person name="Lukacs Z."/>
            <person name="Mihaltcheva S."/>
            <person name="Morgado L.N."/>
            <person name="Niskanen T."/>
            <person name="Noordeloos M.E."/>
            <person name="Ohm R.A."/>
            <person name="Ortiz-Santana B."/>
            <person name="Ovrebo C."/>
            <person name="Racz N."/>
            <person name="Riley R."/>
            <person name="Savchenko A."/>
            <person name="Shiryaev A."/>
            <person name="Soop K."/>
            <person name="Spirin V."/>
            <person name="Szebenyi C."/>
            <person name="Tomsovsky M."/>
            <person name="Tulloss R.E."/>
            <person name="Uehling J."/>
            <person name="Grigoriev I.V."/>
            <person name="Vagvolgyi C."/>
            <person name="Papp T."/>
            <person name="Martin F.M."/>
            <person name="Miettinen O."/>
            <person name="Hibbett D.S."/>
            <person name="Nagy L.G."/>
        </authorList>
    </citation>
    <scope>NUCLEOTIDE SEQUENCE [LARGE SCALE GENOMIC DNA]</scope>
    <source>
        <strain evidence="1 2">CBS 166.37</strain>
    </source>
</reference>
<name>A0A5C3M647_9AGAR</name>
<organism evidence="1 2">
    <name type="scientific">Crucibulum laeve</name>
    <dbReference type="NCBI Taxonomy" id="68775"/>
    <lineage>
        <taxon>Eukaryota</taxon>
        <taxon>Fungi</taxon>
        <taxon>Dikarya</taxon>
        <taxon>Basidiomycota</taxon>
        <taxon>Agaricomycotina</taxon>
        <taxon>Agaricomycetes</taxon>
        <taxon>Agaricomycetidae</taxon>
        <taxon>Agaricales</taxon>
        <taxon>Agaricineae</taxon>
        <taxon>Nidulariaceae</taxon>
        <taxon>Crucibulum</taxon>
    </lineage>
</organism>